<dbReference type="EMBL" id="BAABCS010000002">
    <property type="protein sequence ID" value="GAA4039769.1"/>
    <property type="molecule type" value="Genomic_DNA"/>
</dbReference>
<accession>A0ABP7UBZ8</accession>
<keyword evidence="6" id="KW-1185">Reference proteome</keyword>
<protein>
    <recommendedName>
        <fullName evidence="4">Glycosyltransferase 2-like domain-containing protein</fullName>
    </recommendedName>
</protein>
<dbReference type="Pfam" id="PF00535">
    <property type="entry name" value="Glycos_transf_2"/>
    <property type="match status" value="1"/>
</dbReference>
<evidence type="ECO:0000256" key="3">
    <source>
        <dbReference type="SAM" id="Phobius"/>
    </source>
</evidence>
<dbReference type="SUPFAM" id="SSF53448">
    <property type="entry name" value="Nucleotide-diphospho-sugar transferases"/>
    <property type="match status" value="1"/>
</dbReference>
<proteinExistence type="predicted"/>
<keyword evidence="3" id="KW-0812">Transmembrane</keyword>
<evidence type="ECO:0000256" key="2">
    <source>
        <dbReference type="ARBA" id="ARBA00022679"/>
    </source>
</evidence>
<dbReference type="InterPro" id="IPR001173">
    <property type="entry name" value="Glyco_trans_2-like"/>
</dbReference>
<reference evidence="6" key="1">
    <citation type="journal article" date="2019" name="Int. J. Syst. Evol. Microbiol.">
        <title>The Global Catalogue of Microorganisms (GCM) 10K type strain sequencing project: providing services to taxonomists for standard genome sequencing and annotation.</title>
        <authorList>
            <consortium name="The Broad Institute Genomics Platform"/>
            <consortium name="The Broad Institute Genome Sequencing Center for Infectious Disease"/>
            <person name="Wu L."/>
            <person name="Ma J."/>
        </authorList>
    </citation>
    <scope>NUCLEOTIDE SEQUENCE [LARGE SCALE GENOMIC DNA]</scope>
    <source>
        <strain evidence="6">JCM 17068</strain>
    </source>
</reference>
<feature type="transmembrane region" description="Helical" evidence="3">
    <location>
        <begin position="317"/>
        <end position="337"/>
    </location>
</feature>
<evidence type="ECO:0000256" key="1">
    <source>
        <dbReference type="ARBA" id="ARBA00022676"/>
    </source>
</evidence>
<dbReference type="CDD" id="cd00761">
    <property type="entry name" value="Glyco_tranf_GTA_type"/>
    <property type="match status" value="1"/>
</dbReference>
<dbReference type="InterPro" id="IPR029044">
    <property type="entry name" value="Nucleotide-diphossugar_trans"/>
</dbReference>
<dbReference type="PANTHER" id="PTHR22916">
    <property type="entry name" value="GLYCOSYLTRANSFERASE"/>
    <property type="match status" value="1"/>
</dbReference>
<feature type="domain" description="Glycosyltransferase 2-like" evidence="4">
    <location>
        <begin position="6"/>
        <end position="124"/>
    </location>
</feature>
<keyword evidence="3" id="KW-0472">Membrane</keyword>
<evidence type="ECO:0000313" key="5">
    <source>
        <dbReference type="EMBL" id="GAA4039769.1"/>
    </source>
</evidence>
<comment type="caution">
    <text evidence="5">The sequence shown here is derived from an EMBL/GenBank/DDBJ whole genome shotgun (WGS) entry which is preliminary data.</text>
</comment>
<evidence type="ECO:0000313" key="6">
    <source>
        <dbReference type="Proteomes" id="UP001500426"/>
    </source>
</evidence>
<name>A0ABP7UBZ8_9FLAO</name>
<evidence type="ECO:0000259" key="4">
    <source>
        <dbReference type="Pfam" id="PF00535"/>
    </source>
</evidence>
<keyword evidence="2" id="KW-0808">Transferase</keyword>
<keyword evidence="3" id="KW-1133">Transmembrane helix</keyword>
<dbReference type="Proteomes" id="UP001500426">
    <property type="component" value="Unassembled WGS sequence"/>
</dbReference>
<sequence>MSPLISVIIPVYNVSKYLKQCLDSIINQTYKNLEIILVNDGSTDDSLKICEVYEQLDSRIVVISQANKGLAGARNTGIENAKGAYLMFVDSDDWMELHAIETAFSKMDEVDLVCFSFYKEYPTTQVARVFGLNGKYEAAFMQRRITGPIKEELSDPSHLETLVTAWGKLYKTTTIKENKIQAKNLSEIGAWEDGFFTWEYLNQSKSVYILDVPMYNYRKFNSESITSNYKNSLLDKTNHMFDLLSEQLKKHNKGTDYLEAFNNRICLSVIGLGLNESFNKASFFTKCKNMKTVLNSRHHKLAFRNLELRYFPIHWKLFFFFSKYKLTVPLLLLLLAIKKIIKK</sequence>
<dbReference type="Gene3D" id="3.90.550.10">
    <property type="entry name" value="Spore Coat Polysaccharide Biosynthesis Protein SpsA, Chain A"/>
    <property type="match status" value="1"/>
</dbReference>
<keyword evidence="1" id="KW-0328">Glycosyltransferase</keyword>
<dbReference type="PANTHER" id="PTHR22916:SF51">
    <property type="entry name" value="GLYCOSYLTRANSFERASE EPSH-RELATED"/>
    <property type="match status" value="1"/>
</dbReference>
<dbReference type="RefSeq" id="WP_345088874.1">
    <property type="nucleotide sequence ID" value="NZ_BAABCS010000002.1"/>
</dbReference>
<organism evidence="5 6">
    <name type="scientific">Flavobacterium chungnamense</name>
    <dbReference type="NCBI Taxonomy" id="706182"/>
    <lineage>
        <taxon>Bacteria</taxon>
        <taxon>Pseudomonadati</taxon>
        <taxon>Bacteroidota</taxon>
        <taxon>Flavobacteriia</taxon>
        <taxon>Flavobacteriales</taxon>
        <taxon>Flavobacteriaceae</taxon>
        <taxon>Flavobacterium</taxon>
    </lineage>
</organism>
<gene>
    <name evidence="5" type="ORF">GCM10022388_00350</name>
</gene>